<proteinExistence type="predicted"/>
<reference evidence="1" key="1">
    <citation type="submission" date="2014-02" db="EMBL/GenBank/DDBJ databases">
        <title>Insectcidical toxin genes in the bacterium Vibrio parahaemolyticus isolated from acute hepatopancreatic necrosis disease-affected shrimp.</title>
        <authorList>
            <person name="Tang K.F.J."/>
            <person name="Lightner D.V."/>
        </authorList>
    </citation>
    <scope>NUCLEOTIDE SEQUENCE</scope>
    <source>
        <strain evidence="1">A3</strain>
    </source>
</reference>
<evidence type="ECO:0008006" key="2">
    <source>
        <dbReference type="Google" id="ProtNLM"/>
    </source>
</evidence>
<protein>
    <recommendedName>
        <fullName evidence="2">DUF2513 domain-containing protein</fullName>
    </recommendedName>
</protein>
<accession>A0A024B4A2</accession>
<organism evidence="1">
    <name type="scientific">Vibrio parahaemolyticus</name>
    <dbReference type="NCBI Taxonomy" id="670"/>
    <lineage>
        <taxon>Bacteria</taxon>
        <taxon>Pseudomonadati</taxon>
        <taxon>Pseudomonadota</taxon>
        <taxon>Gammaproteobacteria</taxon>
        <taxon>Vibrionales</taxon>
        <taxon>Vibrionaceae</taxon>
        <taxon>Vibrio</taxon>
    </lineage>
</organism>
<evidence type="ECO:0000313" key="1">
    <source>
        <dbReference type="EMBL" id="AHZ10913.1"/>
    </source>
</evidence>
<dbReference type="AlphaFoldDB" id="A0A024B4A2"/>
<dbReference type="EMBL" id="KJ468740">
    <property type="protein sequence ID" value="AHZ10913.1"/>
    <property type="molecule type" value="Genomic_DNA"/>
</dbReference>
<dbReference type="PATRIC" id="fig|670.381.peg.4999"/>
<dbReference type="RefSeq" id="WP_031856302.1">
    <property type="nucleotide sequence ID" value="NZ_CP020035.1"/>
</dbReference>
<sequence>MIRFQLDSFLELLDFFYNHSNEQEQFSRLVTLDDMKKAGISTSKENKVKETFVYHFQLLQTEQLICILKNEKSQFDNSIHSSKCKVCFGLTPKGEMFCRALFEKGAAQFLSELGSEVTFSVCIQAVISFDSDLIFH</sequence>
<gene>
    <name evidence="1" type="ORF">tc_PAI_010</name>
</gene>
<name>A0A024B4A2_VIBPH</name>